<dbReference type="AlphaFoldDB" id="A0A8G1W051"/>
<gene>
    <name evidence="2" type="ORF">BO72DRAFT_494352</name>
</gene>
<dbReference type="Proteomes" id="UP000249789">
    <property type="component" value="Unassembled WGS sequence"/>
</dbReference>
<keyword evidence="3" id="KW-1185">Reference proteome</keyword>
<proteinExistence type="predicted"/>
<feature type="compositionally biased region" description="Basic and acidic residues" evidence="1">
    <location>
        <begin position="126"/>
        <end position="138"/>
    </location>
</feature>
<evidence type="ECO:0000313" key="2">
    <source>
        <dbReference type="EMBL" id="RAK79500.1"/>
    </source>
</evidence>
<evidence type="ECO:0000256" key="1">
    <source>
        <dbReference type="SAM" id="MobiDB-lite"/>
    </source>
</evidence>
<dbReference type="EMBL" id="KZ824633">
    <property type="protein sequence ID" value="RAK79500.1"/>
    <property type="molecule type" value="Genomic_DNA"/>
</dbReference>
<dbReference type="RefSeq" id="XP_040803510.1">
    <property type="nucleotide sequence ID" value="XM_040948457.1"/>
</dbReference>
<organism evidence="2 3">
    <name type="scientific">Aspergillus fijiensis CBS 313.89</name>
    <dbReference type="NCBI Taxonomy" id="1448319"/>
    <lineage>
        <taxon>Eukaryota</taxon>
        <taxon>Fungi</taxon>
        <taxon>Dikarya</taxon>
        <taxon>Ascomycota</taxon>
        <taxon>Pezizomycotina</taxon>
        <taxon>Eurotiomycetes</taxon>
        <taxon>Eurotiomycetidae</taxon>
        <taxon>Eurotiales</taxon>
        <taxon>Aspergillaceae</taxon>
        <taxon>Aspergillus</taxon>
    </lineage>
</organism>
<accession>A0A8G1W051</accession>
<feature type="region of interest" description="Disordered" evidence="1">
    <location>
        <begin position="94"/>
        <end position="169"/>
    </location>
</feature>
<feature type="compositionally biased region" description="Basic and acidic residues" evidence="1">
    <location>
        <begin position="99"/>
        <end position="112"/>
    </location>
</feature>
<dbReference type="GeneID" id="63865790"/>
<reference evidence="2 3" key="1">
    <citation type="submission" date="2018-02" db="EMBL/GenBank/DDBJ databases">
        <title>The genomes of Aspergillus section Nigri reveals drivers in fungal speciation.</title>
        <authorList>
            <consortium name="DOE Joint Genome Institute"/>
            <person name="Vesth T.C."/>
            <person name="Nybo J."/>
            <person name="Theobald S."/>
            <person name="Brandl J."/>
            <person name="Frisvad J.C."/>
            <person name="Nielsen K.F."/>
            <person name="Lyhne E.K."/>
            <person name="Kogle M.E."/>
            <person name="Kuo A."/>
            <person name="Riley R."/>
            <person name="Clum A."/>
            <person name="Nolan M."/>
            <person name="Lipzen A."/>
            <person name="Salamov A."/>
            <person name="Henrissat B."/>
            <person name="Wiebenga A."/>
            <person name="De vries R.P."/>
            <person name="Grigoriev I.V."/>
            <person name="Mortensen U.H."/>
            <person name="Andersen M.R."/>
            <person name="Baker S.E."/>
        </authorList>
    </citation>
    <scope>NUCLEOTIDE SEQUENCE [LARGE SCALE GENOMIC DNA]</scope>
    <source>
        <strain evidence="2 3">CBS 313.89</strain>
    </source>
</reference>
<evidence type="ECO:0000313" key="3">
    <source>
        <dbReference type="Proteomes" id="UP000249789"/>
    </source>
</evidence>
<feature type="compositionally biased region" description="Polar residues" evidence="1">
    <location>
        <begin position="139"/>
        <end position="169"/>
    </location>
</feature>
<dbReference type="VEuPathDB" id="FungiDB:BO72DRAFT_494352"/>
<name>A0A8G1W051_9EURO</name>
<sequence>MHGVGRKGLQHRCLPRHLLWGLSMKSVLHLLFFRVVSDRPKTSQALQRVRQVRLVRRSGVISSTAAQPLETRGSHQLELLGGVFEGPLRSELPNENYWTEDKKSEDENEKKGRGPPKQIINKRKQKIEGRDLEREKQDQAMQQSIPPVQYSESQTLPNPVNRISISRSTKAPMATKLPVTRINI</sequence>
<protein>
    <submittedName>
        <fullName evidence="2">Uncharacterized protein</fullName>
    </submittedName>
</protein>